<comment type="caution">
    <text evidence="13">The sequence shown here is derived from an EMBL/GenBank/DDBJ whole genome shotgun (WGS) entry which is preliminary data.</text>
</comment>
<dbReference type="PANTHER" id="PTHR43221">
    <property type="entry name" value="PROTEASE HTPX"/>
    <property type="match status" value="1"/>
</dbReference>
<dbReference type="PANTHER" id="PTHR43221:SF2">
    <property type="entry name" value="PROTEASE HTPX HOMOLOG"/>
    <property type="match status" value="1"/>
</dbReference>
<evidence type="ECO:0000256" key="4">
    <source>
        <dbReference type="ARBA" id="ARBA00022723"/>
    </source>
</evidence>
<dbReference type="InterPro" id="IPR001915">
    <property type="entry name" value="Peptidase_M48"/>
</dbReference>
<evidence type="ECO:0000256" key="6">
    <source>
        <dbReference type="ARBA" id="ARBA00022833"/>
    </source>
</evidence>
<dbReference type="Gene3D" id="3.30.2010.10">
    <property type="entry name" value="Metalloproteases ('zincins'), catalytic domain"/>
    <property type="match status" value="1"/>
</dbReference>
<dbReference type="Pfam" id="PF01435">
    <property type="entry name" value="Peptidase_M48"/>
    <property type="match status" value="1"/>
</dbReference>
<proteinExistence type="inferred from homology"/>
<evidence type="ECO:0000313" key="14">
    <source>
        <dbReference type="Proteomes" id="UP001596417"/>
    </source>
</evidence>
<name>A0ABD5YL28_9EURY</name>
<keyword evidence="4" id="KW-0479">Metal-binding</keyword>
<keyword evidence="1" id="KW-1003">Cell membrane</keyword>
<keyword evidence="6 10" id="KW-0862">Zinc</keyword>
<dbReference type="GO" id="GO:0008237">
    <property type="term" value="F:metallopeptidase activity"/>
    <property type="evidence" value="ECO:0007669"/>
    <property type="project" value="UniProtKB-KW"/>
</dbReference>
<keyword evidence="7 11" id="KW-1133">Transmembrane helix</keyword>
<dbReference type="AlphaFoldDB" id="A0ABD5YL28"/>
<evidence type="ECO:0000256" key="9">
    <source>
        <dbReference type="ARBA" id="ARBA00023136"/>
    </source>
</evidence>
<dbReference type="GO" id="GO:0006508">
    <property type="term" value="P:proteolysis"/>
    <property type="evidence" value="ECO:0007669"/>
    <property type="project" value="UniProtKB-KW"/>
</dbReference>
<keyword evidence="9 11" id="KW-0472">Membrane</keyword>
<evidence type="ECO:0000256" key="10">
    <source>
        <dbReference type="RuleBase" id="RU003983"/>
    </source>
</evidence>
<dbReference type="EMBL" id="JBHTAX010000001">
    <property type="protein sequence ID" value="MFC7189607.1"/>
    <property type="molecule type" value="Genomic_DNA"/>
</dbReference>
<gene>
    <name evidence="13" type="ORF">ACFQL7_06885</name>
</gene>
<protein>
    <submittedName>
        <fullName evidence="13">M48 family metallopeptidase</fullName>
        <ecNumber evidence="13">3.4.24.-</ecNumber>
    </submittedName>
</protein>
<comment type="cofactor">
    <cofactor evidence="10">
        <name>Zn(2+)</name>
        <dbReference type="ChEBI" id="CHEBI:29105"/>
    </cofactor>
    <text evidence="10">Binds 1 zinc ion per subunit.</text>
</comment>
<evidence type="ECO:0000256" key="7">
    <source>
        <dbReference type="ARBA" id="ARBA00022989"/>
    </source>
</evidence>
<evidence type="ECO:0000256" key="5">
    <source>
        <dbReference type="ARBA" id="ARBA00022801"/>
    </source>
</evidence>
<dbReference type="GO" id="GO:0046872">
    <property type="term" value="F:metal ion binding"/>
    <property type="evidence" value="ECO:0007669"/>
    <property type="project" value="UniProtKB-KW"/>
</dbReference>
<feature type="domain" description="Peptidase M48" evidence="12">
    <location>
        <begin position="7"/>
        <end position="230"/>
    </location>
</feature>
<keyword evidence="14" id="KW-1185">Reference proteome</keyword>
<keyword evidence="5 10" id="KW-0378">Hydrolase</keyword>
<keyword evidence="2 10" id="KW-0645">Protease</keyword>
<sequence length="236" mass="25706">MKDEYPQTRALVQSLAQQADVPMPTLFVAQTQTPLSMTTGVRPSSAQVIVSEALLNSLPDEELEAVFAHELAHIKNRDVAVMTVAALPFGAAQRVLELLFGPTTGVKHGEPSRASYADHLVALGLFFVFPVWIFAHLLTASFSRTREFTADRGAVAITGNPAALAVALERIDMALADRPSSDLRRTEIAAFAIIEPPFSTPQGLLPIRSLLRRAFATHPPTAERIERIQALRTQCD</sequence>
<evidence type="ECO:0000259" key="12">
    <source>
        <dbReference type="Pfam" id="PF01435"/>
    </source>
</evidence>
<evidence type="ECO:0000313" key="13">
    <source>
        <dbReference type="EMBL" id="MFC7189607.1"/>
    </source>
</evidence>
<reference evidence="13 14" key="1">
    <citation type="journal article" date="2019" name="Int. J. Syst. Evol. Microbiol.">
        <title>The Global Catalogue of Microorganisms (GCM) 10K type strain sequencing project: providing services to taxonomists for standard genome sequencing and annotation.</title>
        <authorList>
            <consortium name="The Broad Institute Genomics Platform"/>
            <consortium name="The Broad Institute Genome Sequencing Center for Infectious Disease"/>
            <person name="Wu L."/>
            <person name="Ma J."/>
        </authorList>
    </citation>
    <scope>NUCLEOTIDE SEQUENCE [LARGE SCALE GENOMIC DNA]</scope>
    <source>
        <strain evidence="13 14">RDMS1</strain>
    </source>
</reference>
<dbReference type="Proteomes" id="UP001596417">
    <property type="component" value="Unassembled WGS sequence"/>
</dbReference>
<evidence type="ECO:0000256" key="1">
    <source>
        <dbReference type="ARBA" id="ARBA00022475"/>
    </source>
</evidence>
<evidence type="ECO:0000256" key="2">
    <source>
        <dbReference type="ARBA" id="ARBA00022670"/>
    </source>
</evidence>
<feature type="transmembrane region" description="Helical" evidence="11">
    <location>
        <begin position="120"/>
        <end position="142"/>
    </location>
</feature>
<dbReference type="RefSeq" id="WP_390205075.1">
    <property type="nucleotide sequence ID" value="NZ_JBHTAX010000001.1"/>
</dbReference>
<comment type="similarity">
    <text evidence="10">Belongs to the peptidase M48 family.</text>
</comment>
<evidence type="ECO:0000256" key="3">
    <source>
        <dbReference type="ARBA" id="ARBA00022692"/>
    </source>
</evidence>
<keyword evidence="3 11" id="KW-0812">Transmembrane</keyword>
<accession>A0ABD5YL28</accession>
<dbReference type="InterPro" id="IPR050083">
    <property type="entry name" value="HtpX_protease"/>
</dbReference>
<keyword evidence="8 10" id="KW-0482">Metalloprotease</keyword>
<dbReference type="EC" id="3.4.24.-" evidence="13"/>
<evidence type="ECO:0000256" key="11">
    <source>
        <dbReference type="SAM" id="Phobius"/>
    </source>
</evidence>
<evidence type="ECO:0000256" key="8">
    <source>
        <dbReference type="ARBA" id="ARBA00023049"/>
    </source>
</evidence>
<organism evidence="13 14">
    <name type="scientific">Halocatena marina</name>
    <dbReference type="NCBI Taxonomy" id="2934937"/>
    <lineage>
        <taxon>Archaea</taxon>
        <taxon>Methanobacteriati</taxon>
        <taxon>Methanobacteriota</taxon>
        <taxon>Stenosarchaea group</taxon>
        <taxon>Halobacteria</taxon>
        <taxon>Halobacteriales</taxon>
        <taxon>Natronomonadaceae</taxon>
        <taxon>Halocatena</taxon>
    </lineage>
</organism>